<organism evidence="1 2">
    <name type="scientific">Bacteriophage Lily</name>
    <dbReference type="NCBI Taxonomy" id="1589751"/>
    <lineage>
        <taxon>Viruses</taxon>
        <taxon>Duplodnaviria</taxon>
        <taxon>Heunggongvirae</taxon>
        <taxon>Uroviricota</taxon>
        <taxon>Caudoviricetes</taxon>
        <taxon>Lilyvirus</taxon>
        <taxon>Lilyvirus lily</taxon>
    </lineage>
</organism>
<protein>
    <submittedName>
        <fullName evidence="1">Tail protein</fullName>
    </submittedName>
</protein>
<dbReference type="RefSeq" id="YP_009202216.1">
    <property type="nucleotide sequence ID" value="NC_028841.1"/>
</dbReference>
<gene>
    <name evidence="1" type="ORF">LILY_10</name>
</gene>
<keyword evidence="2" id="KW-1185">Reference proteome</keyword>
<dbReference type="Proteomes" id="UP000032129">
    <property type="component" value="Segment"/>
</dbReference>
<dbReference type="Pfam" id="PF06763">
    <property type="entry name" value="Minor_tail_Z"/>
    <property type="match status" value="1"/>
</dbReference>
<reference evidence="1 2" key="1">
    <citation type="journal article" date="2015" name="Genome Announc.">
        <title>Genome Sequences of Six Paenibacillus larvae Siphoviridae Phages.</title>
        <authorList>
            <person name="Carson S."/>
            <person name="Bruff E."/>
            <person name="DeFoor W."/>
            <person name="Dums J."/>
            <person name="Groth A."/>
            <person name="Hatfield T."/>
            <person name="Iyer A."/>
            <person name="Joshi K."/>
            <person name="McAdams S."/>
            <person name="Miles D."/>
            <person name="Miller D."/>
            <person name="Oufkir A."/>
            <person name="Raynor B."/>
            <person name="Riley S."/>
            <person name="Roland S."/>
            <person name="Rozier H."/>
            <person name="Talley S."/>
            <person name="Miller E.S."/>
        </authorList>
    </citation>
    <scope>NUCLEOTIDE SEQUENCE [LARGE SCALE GENOMIC DNA]</scope>
</reference>
<evidence type="ECO:0000313" key="2">
    <source>
        <dbReference type="Proteomes" id="UP000032129"/>
    </source>
</evidence>
<proteinExistence type="predicted"/>
<dbReference type="KEGG" id="vg:26629188"/>
<dbReference type="OrthoDB" id="38081at10239"/>
<dbReference type="EMBL" id="KP296792">
    <property type="protein sequence ID" value="AJK27734.1"/>
    <property type="molecule type" value="Genomic_DNA"/>
</dbReference>
<accession>A0A0C5AEN6</accession>
<evidence type="ECO:0000313" key="1">
    <source>
        <dbReference type="EMBL" id="AJK27734.1"/>
    </source>
</evidence>
<dbReference type="InterPro" id="IPR010633">
    <property type="entry name" value="Phage_lambda_GpZ"/>
</dbReference>
<dbReference type="GeneID" id="26629188"/>
<sequence>MRLKIDADTKAAMKVVQDVQKAVPAAARSALTRAGQGIKTEANRKVRELYTVKAKDVNAAMKITRDDDLHLRLTGKGKNIPLIKFQTTPRKPPKRPKTVMASVRKDGGKKAIPSAFIVQVGGHVGAFKRVGKKRLPIKELYGPPVPIMLGNDVVKKHIETEAQKRLSERLDHELNRRLGRIMR</sequence>
<name>A0A0C5AEN6_9CAUD</name>